<evidence type="ECO:0000256" key="3">
    <source>
        <dbReference type="ARBA" id="ARBA00022801"/>
    </source>
</evidence>
<dbReference type="Gene3D" id="2.40.10.10">
    <property type="entry name" value="Trypsin-like serine proteases"/>
    <property type="match status" value="1"/>
</dbReference>
<evidence type="ECO:0000256" key="2">
    <source>
        <dbReference type="ARBA" id="ARBA00022670"/>
    </source>
</evidence>
<evidence type="ECO:0000256" key="5">
    <source>
        <dbReference type="ARBA" id="ARBA00023157"/>
    </source>
</evidence>
<dbReference type="InterPro" id="IPR001314">
    <property type="entry name" value="Peptidase_S1A"/>
</dbReference>
<name>A0A9P0P9S8_ACAOB</name>
<dbReference type="CDD" id="cd00190">
    <property type="entry name" value="Tryp_SPc"/>
    <property type="match status" value="1"/>
</dbReference>
<dbReference type="InterPro" id="IPR001254">
    <property type="entry name" value="Trypsin_dom"/>
</dbReference>
<keyword evidence="3 6" id="KW-0378">Hydrolase</keyword>
<evidence type="ECO:0000313" key="10">
    <source>
        <dbReference type="Proteomes" id="UP001152888"/>
    </source>
</evidence>
<sequence>MMFLRGLLIICIYFQVECKNLDVHPRIVNGEVVDPQDYPFFVRVYVKFGGKYFACGGTLVNPLVVITAAHCIKSNDIYLVNWKGEKQPAQRVIAHPEYHARTDPATGEKDARFSKNDIALIIISEPWKTETAVVLNEDKDVPSRMPVISIGYGITELGQDTDQLRMTETKTMSHNDCKSIEVYLDEGFFCTHNGYSGTCSGDSGGPLFMNKGDNIALVGITSFGHFDHSTNTCLVEEFPTAFTNVAYYFRWIKDTLKAAQ</sequence>
<dbReference type="PROSITE" id="PS00134">
    <property type="entry name" value="TRYPSIN_HIS"/>
    <property type="match status" value="1"/>
</dbReference>
<dbReference type="InterPro" id="IPR009003">
    <property type="entry name" value="Peptidase_S1_PA"/>
</dbReference>
<keyword evidence="7" id="KW-0732">Signal</keyword>
<proteinExistence type="inferred from homology"/>
<feature type="chain" id="PRO_5040376295" description="Peptidase S1 domain-containing protein" evidence="7">
    <location>
        <begin position="19"/>
        <end position="260"/>
    </location>
</feature>
<dbReference type="InterPro" id="IPR050430">
    <property type="entry name" value="Peptidase_S1"/>
</dbReference>
<protein>
    <recommendedName>
        <fullName evidence="8">Peptidase S1 domain-containing protein</fullName>
    </recommendedName>
</protein>
<dbReference type="InterPro" id="IPR043504">
    <property type="entry name" value="Peptidase_S1_PA_chymotrypsin"/>
</dbReference>
<dbReference type="SMART" id="SM00020">
    <property type="entry name" value="Tryp_SPc"/>
    <property type="match status" value="1"/>
</dbReference>
<evidence type="ECO:0000256" key="6">
    <source>
        <dbReference type="RuleBase" id="RU363034"/>
    </source>
</evidence>
<dbReference type="Proteomes" id="UP001152888">
    <property type="component" value="Unassembled WGS sequence"/>
</dbReference>
<dbReference type="Pfam" id="PF00089">
    <property type="entry name" value="Trypsin"/>
    <property type="match status" value="1"/>
</dbReference>
<keyword evidence="10" id="KW-1185">Reference proteome</keyword>
<evidence type="ECO:0000259" key="8">
    <source>
        <dbReference type="PROSITE" id="PS50240"/>
    </source>
</evidence>
<dbReference type="OrthoDB" id="6728441at2759"/>
<dbReference type="InterPro" id="IPR018114">
    <property type="entry name" value="TRYPSIN_HIS"/>
</dbReference>
<dbReference type="PRINTS" id="PR00722">
    <property type="entry name" value="CHYMOTRYPSIN"/>
</dbReference>
<dbReference type="PROSITE" id="PS50240">
    <property type="entry name" value="TRYPSIN_DOM"/>
    <property type="match status" value="1"/>
</dbReference>
<evidence type="ECO:0000256" key="7">
    <source>
        <dbReference type="SAM" id="SignalP"/>
    </source>
</evidence>
<feature type="signal peptide" evidence="7">
    <location>
        <begin position="1"/>
        <end position="18"/>
    </location>
</feature>
<keyword evidence="5" id="KW-1015">Disulfide bond</keyword>
<evidence type="ECO:0000313" key="9">
    <source>
        <dbReference type="EMBL" id="CAH1976143.1"/>
    </source>
</evidence>
<evidence type="ECO:0000256" key="4">
    <source>
        <dbReference type="ARBA" id="ARBA00022825"/>
    </source>
</evidence>
<dbReference type="PROSITE" id="PS00135">
    <property type="entry name" value="TRYPSIN_SER"/>
    <property type="match status" value="1"/>
</dbReference>
<dbReference type="AlphaFoldDB" id="A0A9P0P9S8"/>
<gene>
    <name evidence="9" type="ORF">ACAOBT_LOCUS11986</name>
</gene>
<dbReference type="InterPro" id="IPR033116">
    <property type="entry name" value="TRYPSIN_SER"/>
</dbReference>
<dbReference type="PANTHER" id="PTHR24276">
    <property type="entry name" value="POLYSERASE-RELATED"/>
    <property type="match status" value="1"/>
</dbReference>
<keyword evidence="2 6" id="KW-0645">Protease</keyword>
<comment type="similarity">
    <text evidence="1">Belongs to the peptidase S1 family.</text>
</comment>
<accession>A0A9P0P9S8</accession>
<dbReference type="GO" id="GO:0004252">
    <property type="term" value="F:serine-type endopeptidase activity"/>
    <property type="evidence" value="ECO:0007669"/>
    <property type="project" value="InterPro"/>
</dbReference>
<dbReference type="EMBL" id="CAKOFQ010006844">
    <property type="protein sequence ID" value="CAH1976143.1"/>
    <property type="molecule type" value="Genomic_DNA"/>
</dbReference>
<reference evidence="9" key="1">
    <citation type="submission" date="2022-03" db="EMBL/GenBank/DDBJ databases">
        <authorList>
            <person name="Sayadi A."/>
        </authorList>
    </citation>
    <scope>NUCLEOTIDE SEQUENCE</scope>
</reference>
<feature type="domain" description="Peptidase S1" evidence="8">
    <location>
        <begin position="27"/>
        <end position="257"/>
    </location>
</feature>
<evidence type="ECO:0000256" key="1">
    <source>
        <dbReference type="ARBA" id="ARBA00007664"/>
    </source>
</evidence>
<dbReference type="GO" id="GO:0006508">
    <property type="term" value="P:proteolysis"/>
    <property type="evidence" value="ECO:0007669"/>
    <property type="project" value="UniProtKB-KW"/>
</dbReference>
<keyword evidence="4 6" id="KW-0720">Serine protease</keyword>
<dbReference type="PANTHER" id="PTHR24276:SF98">
    <property type="entry name" value="FI18310P1-RELATED"/>
    <property type="match status" value="1"/>
</dbReference>
<dbReference type="SUPFAM" id="SSF50494">
    <property type="entry name" value="Trypsin-like serine proteases"/>
    <property type="match status" value="1"/>
</dbReference>
<organism evidence="9 10">
    <name type="scientific">Acanthoscelides obtectus</name>
    <name type="common">Bean weevil</name>
    <name type="synonym">Bruchus obtectus</name>
    <dbReference type="NCBI Taxonomy" id="200917"/>
    <lineage>
        <taxon>Eukaryota</taxon>
        <taxon>Metazoa</taxon>
        <taxon>Ecdysozoa</taxon>
        <taxon>Arthropoda</taxon>
        <taxon>Hexapoda</taxon>
        <taxon>Insecta</taxon>
        <taxon>Pterygota</taxon>
        <taxon>Neoptera</taxon>
        <taxon>Endopterygota</taxon>
        <taxon>Coleoptera</taxon>
        <taxon>Polyphaga</taxon>
        <taxon>Cucujiformia</taxon>
        <taxon>Chrysomeloidea</taxon>
        <taxon>Chrysomelidae</taxon>
        <taxon>Bruchinae</taxon>
        <taxon>Bruchini</taxon>
        <taxon>Acanthoscelides</taxon>
    </lineage>
</organism>
<comment type="caution">
    <text evidence="9">The sequence shown here is derived from an EMBL/GenBank/DDBJ whole genome shotgun (WGS) entry which is preliminary data.</text>
</comment>